<dbReference type="Proteomes" id="UP000649179">
    <property type="component" value="Unassembled WGS sequence"/>
</dbReference>
<dbReference type="RefSeq" id="WP_188779366.1">
    <property type="nucleotide sequence ID" value="NZ_BMKQ01000001.1"/>
</dbReference>
<sequence>MGDLITLSALSVLVVSFGVGIVVGLTGMGGGALMTPALILLGINPAAAVANDLVAASVNKSVGAAVHWRTGSPNLRLAGLLMCTSVPFAFAGGFIVKSLGDEGAQTDFLTYAIGVALLFTAATYGLRMYLQLRHVTAGNRAPTTAPRLRPVPTLLIGAIGGLLVGITSVGSGSLIMVALLLLYPTLSAVKLVGTDLVQAVPLVLAAAVGHVLTEGVTWAVLIPLVLGGTPGTYLGSRMASWVSQSVIRRGIVIVLTLTGLKMLGVPPEIVGIVGAGLLLLGPLAWGWVRQTRGLPAFDNNLGAWRVDRERSGSD</sequence>
<feature type="transmembrane region" description="Helical" evidence="6">
    <location>
        <begin position="151"/>
        <end position="182"/>
    </location>
</feature>
<evidence type="ECO:0000256" key="4">
    <source>
        <dbReference type="ARBA" id="ARBA00022989"/>
    </source>
</evidence>
<feature type="transmembrane region" description="Helical" evidence="6">
    <location>
        <begin position="269"/>
        <end position="288"/>
    </location>
</feature>
<feature type="transmembrane region" description="Helical" evidence="6">
    <location>
        <begin position="7"/>
        <end position="27"/>
    </location>
</feature>
<dbReference type="GO" id="GO:0005886">
    <property type="term" value="C:plasma membrane"/>
    <property type="evidence" value="ECO:0007669"/>
    <property type="project" value="UniProtKB-SubCell"/>
</dbReference>
<feature type="transmembrane region" description="Helical" evidence="6">
    <location>
        <begin position="75"/>
        <end position="96"/>
    </location>
</feature>
<evidence type="ECO:0000256" key="5">
    <source>
        <dbReference type="ARBA" id="ARBA00023136"/>
    </source>
</evidence>
<organism evidence="7 8">
    <name type="scientific">Marmoricola endophyticus</name>
    <dbReference type="NCBI Taxonomy" id="2040280"/>
    <lineage>
        <taxon>Bacteria</taxon>
        <taxon>Bacillati</taxon>
        <taxon>Actinomycetota</taxon>
        <taxon>Actinomycetes</taxon>
        <taxon>Propionibacteriales</taxon>
        <taxon>Nocardioidaceae</taxon>
        <taxon>Marmoricola</taxon>
    </lineage>
</organism>
<dbReference type="Pfam" id="PF01925">
    <property type="entry name" value="TauE"/>
    <property type="match status" value="1"/>
</dbReference>
<evidence type="ECO:0000256" key="1">
    <source>
        <dbReference type="ARBA" id="ARBA00004141"/>
    </source>
</evidence>
<reference evidence="7" key="1">
    <citation type="journal article" date="2014" name="Int. J. Syst. Evol. Microbiol.">
        <title>Complete genome sequence of Corynebacterium casei LMG S-19264T (=DSM 44701T), isolated from a smear-ripened cheese.</title>
        <authorList>
            <consortium name="US DOE Joint Genome Institute (JGI-PGF)"/>
            <person name="Walter F."/>
            <person name="Albersmeier A."/>
            <person name="Kalinowski J."/>
            <person name="Ruckert C."/>
        </authorList>
    </citation>
    <scope>NUCLEOTIDE SEQUENCE</scope>
    <source>
        <strain evidence="7">CGMCC 1.16067</strain>
    </source>
</reference>
<dbReference type="PANTHER" id="PTHR43701:SF2">
    <property type="entry name" value="MEMBRANE TRANSPORTER PROTEIN YJNA-RELATED"/>
    <property type="match status" value="1"/>
</dbReference>
<keyword evidence="6" id="KW-1003">Cell membrane</keyword>
<gene>
    <name evidence="7" type="ORF">GCM10011519_16740</name>
</gene>
<feature type="transmembrane region" description="Helical" evidence="6">
    <location>
        <begin position="33"/>
        <end position="54"/>
    </location>
</feature>
<name>A0A917BKA0_9ACTN</name>
<feature type="transmembrane region" description="Helical" evidence="6">
    <location>
        <begin position="108"/>
        <end position="130"/>
    </location>
</feature>
<dbReference type="AlphaFoldDB" id="A0A917BKA0"/>
<comment type="caution">
    <text evidence="7">The sequence shown here is derived from an EMBL/GenBank/DDBJ whole genome shotgun (WGS) entry which is preliminary data.</text>
</comment>
<comment type="subcellular location">
    <subcellularLocation>
        <location evidence="6">Cell membrane</location>
        <topology evidence="6">Multi-pass membrane protein</topology>
    </subcellularLocation>
    <subcellularLocation>
        <location evidence="1">Membrane</location>
        <topology evidence="1">Multi-pass membrane protein</topology>
    </subcellularLocation>
</comment>
<keyword evidence="4 6" id="KW-1133">Transmembrane helix</keyword>
<feature type="transmembrane region" description="Helical" evidence="6">
    <location>
        <begin position="202"/>
        <end position="226"/>
    </location>
</feature>
<evidence type="ECO:0000256" key="2">
    <source>
        <dbReference type="ARBA" id="ARBA00009142"/>
    </source>
</evidence>
<keyword evidence="3 6" id="KW-0812">Transmembrane</keyword>
<dbReference type="InterPro" id="IPR051598">
    <property type="entry name" value="TSUP/Inactive_protease-like"/>
</dbReference>
<reference evidence="7" key="2">
    <citation type="submission" date="2020-09" db="EMBL/GenBank/DDBJ databases">
        <authorList>
            <person name="Sun Q."/>
            <person name="Zhou Y."/>
        </authorList>
    </citation>
    <scope>NUCLEOTIDE SEQUENCE</scope>
    <source>
        <strain evidence="7">CGMCC 1.16067</strain>
    </source>
</reference>
<comment type="similarity">
    <text evidence="2 6">Belongs to the 4-toluene sulfonate uptake permease (TSUP) (TC 2.A.102) family.</text>
</comment>
<evidence type="ECO:0000313" key="7">
    <source>
        <dbReference type="EMBL" id="GGF43504.1"/>
    </source>
</evidence>
<keyword evidence="8" id="KW-1185">Reference proteome</keyword>
<evidence type="ECO:0000256" key="3">
    <source>
        <dbReference type="ARBA" id="ARBA00022692"/>
    </source>
</evidence>
<accession>A0A917BKA0</accession>
<dbReference type="EMBL" id="BMKQ01000001">
    <property type="protein sequence ID" value="GGF43504.1"/>
    <property type="molecule type" value="Genomic_DNA"/>
</dbReference>
<dbReference type="InterPro" id="IPR002781">
    <property type="entry name" value="TM_pro_TauE-like"/>
</dbReference>
<evidence type="ECO:0000256" key="6">
    <source>
        <dbReference type="RuleBase" id="RU363041"/>
    </source>
</evidence>
<keyword evidence="5 6" id="KW-0472">Membrane</keyword>
<protein>
    <recommendedName>
        <fullName evidence="6">Probable membrane transporter protein</fullName>
    </recommendedName>
</protein>
<evidence type="ECO:0000313" key="8">
    <source>
        <dbReference type="Proteomes" id="UP000649179"/>
    </source>
</evidence>
<proteinExistence type="inferred from homology"/>
<dbReference type="PANTHER" id="PTHR43701">
    <property type="entry name" value="MEMBRANE TRANSPORTER PROTEIN MJ0441-RELATED"/>
    <property type="match status" value="1"/>
</dbReference>